<dbReference type="Gene3D" id="2.160.20.10">
    <property type="entry name" value="Single-stranded right-handed beta-helix, Pectin lyase-like"/>
    <property type="match status" value="1"/>
</dbReference>
<comment type="catalytic activity">
    <reaction evidence="2">
        <text>Hydrolysis of terminal, non-reducing branched (1-&gt;3)-alpha-D-galactosidic residues, producing free D-galactose.</text>
        <dbReference type="EC" id="3.2.1.n1"/>
    </reaction>
</comment>
<keyword evidence="5" id="KW-0378">Hydrolase</keyword>
<name>A0A7X0SRI6_9BACL</name>
<gene>
    <name evidence="9" type="ORF">H7C18_28240</name>
</gene>
<accession>A0A7X0SRI6</accession>
<dbReference type="Pfam" id="PF23764">
    <property type="entry name" value="Beta-barrel_GLAA-B_II"/>
    <property type="match status" value="1"/>
</dbReference>
<dbReference type="RefSeq" id="WP_185132486.1">
    <property type="nucleotide sequence ID" value="NZ_JACJVO010000037.1"/>
</dbReference>
<dbReference type="InterPro" id="IPR057275">
    <property type="entry name" value="Beta-barrel_GLAA-B_I"/>
</dbReference>
<reference evidence="9 10" key="1">
    <citation type="submission" date="2020-08" db="EMBL/GenBank/DDBJ databases">
        <title>Cohnella phylogeny.</title>
        <authorList>
            <person name="Dunlap C."/>
        </authorList>
    </citation>
    <scope>NUCLEOTIDE SEQUENCE [LARGE SCALE GENOMIC DNA]</scope>
    <source>
        <strain evidence="9 10">CBP 2801</strain>
    </source>
</reference>
<dbReference type="Proteomes" id="UP000564644">
    <property type="component" value="Unassembled WGS sequence"/>
</dbReference>
<protein>
    <submittedName>
        <fullName evidence="9">Right-handed parallel beta-helix repeat-containing protein</fullName>
    </submittedName>
</protein>
<evidence type="ECO:0000313" key="9">
    <source>
        <dbReference type="EMBL" id="MBB6734822.1"/>
    </source>
</evidence>
<evidence type="ECO:0000313" key="10">
    <source>
        <dbReference type="Proteomes" id="UP000564644"/>
    </source>
</evidence>
<keyword evidence="10" id="KW-1185">Reference proteome</keyword>
<evidence type="ECO:0000256" key="3">
    <source>
        <dbReference type="ARBA" id="ARBA00022729"/>
    </source>
</evidence>
<dbReference type="InterPro" id="IPR012334">
    <property type="entry name" value="Pectin_lyas_fold"/>
</dbReference>
<dbReference type="EMBL" id="JACJVO010000037">
    <property type="protein sequence ID" value="MBB6734822.1"/>
    <property type="molecule type" value="Genomic_DNA"/>
</dbReference>
<feature type="domain" description="GLAA-B beta-barrel" evidence="8">
    <location>
        <begin position="335"/>
        <end position="402"/>
    </location>
</feature>
<dbReference type="SUPFAM" id="SSF51126">
    <property type="entry name" value="Pectin lyase-like"/>
    <property type="match status" value="1"/>
</dbReference>
<sequence>MSGVKAEQAAATIIRLADFGAEPNSGRDALPAMRRALEAASRLEGPVRLVCEPGRYDFFAEQAAKVPLYITNTASEEENPDVTKTLGIWLRGLSDFTLDGQGALCVFHAKMTMLVIDECEGVAIRNVGFDYERPTVVEMTVERIGRGLMDVRVHRDSRYEFADGRFYWVGPGWRFLGGPMQEYDPATNRTWRIDNWFERASSAEELEPSLLRLRFDFDPVQTAGRVLQARDGIRDQVGVLIRQSRNTAFADVGLHFMHGLGVVGQFSENMSFDAVTIAPRPETGRTVAGFADGIHLSGCRGRVDIRGCRFDGLHDDGINVHGTFLRVIERLGPRRLRVRFMHPQTYGFDAFYPGDDLEFVRSRSLAACGTGTVERAELVSPREIVLTLREDLPDGVGEGDAVENVTWTPEVRIEGNTFARIPTRGVLATTRRPTTIENNEFEGMIMNAVLVTCEAENWYESGRVREMAIRGNRFAECGGADFPVIAITPEVAETDEEHPVHSGIAIESNRFEMREGLALEARSAASIRFRSNELRLYGAFSAEIQSPADAVRLTACPDAIVGDNVIRSSGR</sequence>
<dbReference type="Pfam" id="PF23763">
    <property type="entry name" value="Beta-barrel_GLAA-B_I"/>
    <property type="match status" value="1"/>
</dbReference>
<evidence type="ECO:0000259" key="7">
    <source>
        <dbReference type="Pfam" id="PF23763"/>
    </source>
</evidence>
<evidence type="ECO:0000256" key="5">
    <source>
        <dbReference type="ARBA" id="ARBA00022801"/>
    </source>
</evidence>
<dbReference type="InterPro" id="IPR056441">
    <property type="entry name" value="Beta-barrel_GLAA-B_II"/>
</dbReference>
<dbReference type="InterPro" id="IPR011050">
    <property type="entry name" value="Pectin_lyase_fold/virulence"/>
</dbReference>
<evidence type="ECO:0000256" key="6">
    <source>
        <dbReference type="ARBA" id="ARBA00023295"/>
    </source>
</evidence>
<evidence type="ECO:0000259" key="8">
    <source>
        <dbReference type="Pfam" id="PF23764"/>
    </source>
</evidence>
<evidence type="ECO:0000256" key="1">
    <source>
        <dbReference type="ARBA" id="ARBA00001255"/>
    </source>
</evidence>
<dbReference type="AlphaFoldDB" id="A0A7X0SRI6"/>
<comment type="catalytic activity">
    <reaction evidence="1">
        <text>Hydrolysis of terminal, non-reducing alpha-D-galactose residues in alpha-D-galactosides, including galactose oligosaccharides, galactomannans and galactolipids.</text>
        <dbReference type="EC" id="3.2.1.22"/>
    </reaction>
</comment>
<evidence type="ECO:0000256" key="2">
    <source>
        <dbReference type="ARBA" id="ARBA00001271"/>
    </source>
</evidence>
<comment type="caution">
    <text evidence="9">The sequence shown here is derived from an EMBL/GenBank/DDBJ whole genome shotgun (WGS) entry which is preliminary data.</text>
</comment>
<keyword evidence="6" id="KW-0326">Glycosidase</keyword>
<keyword evidence="4" id="KW-0677">Repeat</keyword>
<keyword evidence="3" id="KW-0732">Signal</keyword>
<dbReference type="GO" id="GO:0004557">
    <property type="term" value="F:alpha-galactosidase activity"/>
    <property type="evidence" value="ECO:0007669"/>
    <property type="project" value="UniProtKB-EC"/>
</dbReference>
<evidence type="ECO:0000256" key="4">
    <source>
        <dbReference type="ARBA" id="ARBA00022737"/>
    </source>
</evidence>
<feature type="domain" description="GLAA-B beta-barrel" evidence="7">
    <location>
        <begin position="138"/>
        <end position="227"/>
    </location>
</feature>
<proteinExistence type="predicted"/>
<organism evidence="9 10">
    <name type="scientific">Cohnella zeiphila</name>
    <dbReference type="NCBI Taxonomy" id="2761120"/>
    <lineage>
        <taxon>Bacteria</taxon>
        <taxon>Bacillati</taxon>
        <taxon>Bacillota</taxon>
        <taxon>Bacilli</taxon>
        <taxon>Bacillales</taxon>
        <taxon>Paenibacillaceae</taxon>
        <taxon>Cohnella</taxon>
    </lineage>
</organism>